<dbReference type="EMBL" id="CADEPM010000008">
    <property type="protein sequence ID" value="CAB3409580.1"/>
    <property type="molecule type" value="Genomic_DNA"/>
</dbReference>
<evidence type="ECO:0000313" key="2">
    <source>
        <dbReference type="EMBL" id="CAB3409580.1"/>
    </source>
</evidence>
<dbReference type="Pfam" id="PF00646">
    <property type="entry name" value="F-box"/>
    <property type="match status" value="1"/>
</dbReference>
<dbReference type="Gene3D" id="1.20.1280.50">
    <property type="match status" value="1"/>
</dbReference>
<dbReference type="Proteomes" id="UP000494206">
    <property type="component" value="Unassembled WGS sequence"/>
</dbReference>
<accession>A0A8S1FB22</accession>
<evidence type="ECO:0000259" key="1">
    <source>
        <dbReference type="PROSITE" id="PS50181"/>
    </source>
</evidence>
<dbReference type="InterPro" id="IPR001810">
    <property type="entry name" value="F-box_dom"/>
</dbReference>
<dbReference type="SUPFAM" id="SSF81383">
    <property type="entry name" value="F-box domain"/>
    <property type="match status" value="1"/>
</dbReference>
<organism evidence="2 3">
    <name type="scientific">Caenorhabditis bovis</name>
    <dbReference type="NCBI Taxonomy" id="2654633"/>
    <lineage>
        <taxon>Eukaryota</taxon>
        <taxon>Metazoa</taxon>
        <taxon>Ecdysozoa</taxon>
        <taxon>Nematoda</taxon>
        <taxon>Chromadorea</taxon>
        <taxon>Rhabditida</taxon>
        <taxon>Rhabditina</taxon>
        <taxon>Rhabditomorpha</taxon>
        <taxon>Rhabditoidea</taxon>
        <taxon>Rhabditidae</taxon>
        <taxon>Peloderinae</taxon>
        <taxon>Caenorhabditis</taxon>
    </lineage>
</organism>
<dbReference type="CDD" id="cd09917">
    <property type="entry name" value="F-box_SF"/>
    <property type="match status" value="1"/>
</dbReference>
<dbReference type="PROSITE" id="PS50181">
    <property type="entry name" value="FBOX"/>
    <property type="match status" value="1"/>
</dbReference>
<dbReference type="OrthoDB" id="5798351at2759"/>
<gene>
    <name evidence="2" type="ORF">CBOVIS_LOCUS11217</name>
</gene>
<sequence length="220" mass="25249">MEASTSKYCPHDNVARPLRPSTSYRSTWNVAQSKQPIWSAFVASLLLGNSKSLLNEIGFGSLFNYRQTVSRIYLNSYLRCLRTLDRIFRKKEYSSEIVRLHASGCQIVDYPDSFLEDFEAKVPVEILDKVFEYLPSTDIRNVQLVSKKWHSLVKSRRNHYSKKEIGCLTISYNRDIARVSSGGSSTEMFDGASSVKIPISDIQVQNLRIYFYNGFNQDES</sequence>
<dbReference type="InterPro" id="IPR036047">
    <property type="entry name" value="F-box-like_dom_sf"/>
</dbReference>
<evidence type="ECO:0000313" key="3">
    <source>
        <dbReference type="Proteomes" id="UP000494206"/>
    </source>
</evidence>
<dbReference type="SMART" id="SM00256">
    <property type="entry name" value="FBOX"/>
    <property type="match status" value="1"/>
</dbReference>
<name>A0A8S1FB22_9PELO</name>
<protein>
    <recommendedName>
        <fullName evidence="1">F-box domain-containing protein</fullName>
    </recommendedName>
</protein>
<dbReference type="AlphaFoldDB" id="A0A8S1FB22"/>
<reference evidence="2 3" key="1">
    <citation type="submission" date="2020-04" db="EMBL/GenBank/DDBJ databases">
        <authorList>
            <person name="Laetsch R D."/>
            <person name="Stevens L."/>
            <person name="Kumar S."/>
            <person name="Blaxter L. M."/>
        </authorList>
    </citation>
    <scope>NUCLEOTIDE SEQUENCE [LARGE SCALE GENOMIC DNA]</scope>
</reference>
<feature type="domain" description="F-box" evidence="1">
    <location>
        <begin position="116"/>
        <end position="163"/>
    </location>
</feature>
<keyword evidence="3" id="KW-1185">Reference proteome</keyword>
<comment type="caution">
    <text evidence="2">The sequence shown here is derived from an EMBL/GenBank/DDBJ whole genome shotgun (WGS) entry which is preliminary data.</text>
</comment>
<proteinExistence type="predicted"/>